<dbReference type="Pfam" id="PF01068">
    <property type="entry name" value="DNA_ligase_A_M"/>
    <property type="match status" value="1"/>
</dbReference>
<proteinExistence type="predicted"/>
<reference evidence="9 10" key="1">
    <citation type="submission" date="2017-02" db="EMBL/GenBank/DDBJ databases">
        <title>Pseudoalteromonas ulvae TC14 Genome.</title>
        <authorList>
            <person name="Molmeret M."/>
        </authorList>
    </citation>
    <scope>NUCLEOTIDE SEQUENCE [LARGE SCALE GENOMIC DNA]</scope>
    <source>
        <strain evidence="9">TC14</strain>
    </source>
</reference>
<dbReference type="SUPFAM" id="SSF50249">
    <property type="entry name" value="Nucleic acid-binding proteins"/>
    <property type="match status" value="1"/>
</dbReference>
<evidence type="ECO:0000256" key="6">
    <source>
        <dbReference type="ARBA" id="ARBA00034003"/>
    </source>
</evidence>
<evidence type="ECO:0000256" key="2">
    <source>
        <dbReference type="ARBA" id="ARBA00022598"/>
    </source>
</evidence>
<dbReference type="NCBIfam" id="NF006592">
    <property type="entry name" value="PRK09125.1"/>
    <property type="match status" value="1"/>
</dbReference>
<keyword evidence="4" id="KW-0227">DNA damage</keyword>
<comment type="caution">
    <text evidence="9">The sequence shown here is derived from an EMBL/GenBank/DDBJ whole genome shotgun (WGS) entry which is preliminary data.</text>
</comment>
<dbReference type="PROSITE" id="PS50160">
    <property type="entry name" value="DNA_LIGASE_A3"/>
    <property type="match status" value="1"/>
</dbReference>
<evidence type="ECO:0000256" key="3">
    <source>
        <dbReference type="ARBA" id="ARBA00022705"/>
    </source>
</evidence>
<dbReference type="GO" id="GO:0006260">
    <property type="term" value="P:DNA replication"/>
    <property type="evidence" value="ECO:0007669"/>
    <property type="project" value="UniProtKB-KW"/>
</dbReference>
<sequence length="276" mass="31901">MCVFYLLVILTTHFSQASAPQVQLAKTYQASTDVTEYFISEKYDGIRAIWDGQQLKTRSGNLISAPSWFTEHLPNVWLDGELWSKRNDFEFISQTVRDRVPNDIDWQKISYMIFDAPDLHRPFSERYEHYLELVSQIDQPFIVAVEQRELSSNRQLQQLLKKVTAEGAEGLMLQRKLGIFTVGRNDNLIKLKPYMDAEAHVIAHLPGKGKYHQQLGALLVRTRQGIEFKIGTGFSDSERKNPPKIGDEVTFRYHGVTKNGVPRFASYLRTRSKQYQ</sequence>
<dbReference type="Proteomes" id="UP000194841">
    <property type="component" value="Unassembled WGS sequence"/>
</dbReference>
<dbReference type="EMBL" id="MWPV01000001">
    <property type="protein sequence ID" value="OUL59360.1"/>
    <property type="molecule type" value="Genomic_DNA"/>
</dbReference>
<keyword evidence="10" id="KW-1185">Reference proteome</keyword>
<dbReference type="GO" id="GO:0006310">
    <property type="term" value="P:DNA recombination"/>
    <property type="evidence" value="ECO:0007669"/>
    <property type="project" value="InterPro"/>
</dbReference>
<dbReference type="Gene3D" id="3.30.1490.70">
    <property type="match status" value="1"/>
</dbReference>
<comment type="catalytic activity">
    <reaction evidence="6">
        <text>ATP + (deoxyribonucleotide)n-3'-hydroxyl + 5'-phospho-(deoxyribonucleotide)m = (deoxyribonucleotide)n+m + AMP + diphosphate.</text>
        <dbReference type="EC" id="6.5.1.1"/>
    </reaction>
</comment>
<keyword evidence="5" id="KW-0234">DNA repair</keyword>
<name>A0A244CUQ9_PSEDV</name>
<dbReference type="InterPro" id="IPR029319">
    <property type="entry name" value="DNA_ligase_OB"/>
</dbReference>
<comment type="cofactor">
    <cofactor evidence="1">
        <name>a divalent metal cation</name>
        <dbReference type="ChEBI" id="CHEBI:60240"/>
    </cofactor>
</comment>
<dbReference type="Gene3D" id="3.30.470.30">
    <property type="entry name" value="DNA ligase/mRNA capping enzyme"/>
    <property type="match status" value="1"/>
</dbReference>
<feature type="chain" id="PRO_5011306998" evidence="7">
    <location>
        <begin position="18"/>
        <end position="276"/>
    </location>
</feature>
<dbReference type="Gene3D" id="2.40.50.140">
    <property type="entry name" value="Nucleic acid-binding proteins"/>
    <property type="match status" value="1"/>
</dbReference>
<evidence type="ECO:0000256" key="7">
    <source>
        <dbReference type="SAM" id="SignalP"/>
    </source>
</evidence>
<dbReference type="InterPro" id="IPR012340">
    <property type="entry name" value="NA-bd_OB-fold"/>
</dbReference>
<keyword evidence="3" id="KW-0235">DNA replication</keyword>
<keyword evidence="2 9" id="KW-0436">Ligase</keyword>
<feature type="domain" description="ATP-dependent DNA ligase family profile" evidence="8">
    <location>
        <begin position="119"/>
        <end position="193"/>
    </location>
</feature>
<accession>A0A244CUQ9</accession>
<evidence type="ECO:0000259" key="8">
    <source>
        <dbReference type="PROSITE" id="PS50160"/>
    </source>
</evidence>
<dbReference type="CDD" id="cd08041">
    <property type="entry name" value="OBF_kDNA_ligase_like"/>
    <property type="match status" value="1"/>
</dbReference>
<evidence type="ECO:0000256" key="4">
    <source>
        <dbReference type="ARBA" id="ARBA00022763"/>
    </source>
</evidence>
<dbReference type="Pfam" id="PF14743">
    <property type="entry name" value="DNA_ligase_OB_2"/>
    <property type="match status" value="1"/>
</dbReference>
<evidence type="ECO:0000313" key="10">
    <source>
        <dbReference type="Proteomes" id="UP000194841"/>
    </source>
</evidence>
<dbReference type="OrthoDB" id="9782700at2"/>
<dbReference type="CDD" id="cd07896">
    <property type="entry name" value="Adenylation_kDNA_ligase_like"/>
    <property type="match status" value="1"/>
</dbReference>
<gene>
    <name evidence="9" type="ORF">B1199_03575</name>
</gene>
<evidence type="ECO:0000256" key="1">
    <source>
        <dbReference type="ARBA" id="ARBA00001968"/>
    </source>
</evidence>
<protein>
    <submittedName>
        <fullName evidence="9">DNA ligase</fullName>
    </submittedName>
</protein>
<dbReference type="InterPro" id="IPR050326">
    <property type="entry name" value="NAD_dep_DNA_ligaseB"/>
</dbReference>
<evidence type="ECO:0000256" key="5">
    <source>
        <dbReference type="ARBA" id="ARBA00023204"/>
    </source>
</evidence>
<dbReference type="GO" id="GO:0003910">
    <property type="term" value="F:DNA ligase (ATP) activity"/>
    <property type="evidence" value="ECO:0007669"/>
    <property type="project" value="UniProtKB-EC"/>
</dbReference>
<dbReference type="PANTHER" id="PTHR47810:SF1">
    <property type="entry name" value="DNA LIGASE B"/>
    <property type="match status" value="1"/>
</dbReference>
<organism evidence="9 10">
    <name type="scientific">Pseudoalteromonas ulvae</name>
    <dbReference type="NCBI Taxonomy" id="107327"/>
    <lineage>
        <taxon>Bacteria</taxon>
        <taxon>Pseudomonadati</taxon>
        <taxon>Pseudomonadota</taxon>
        <taxon>Gammaproteobacteria</taxon>
        <taxon>Alteromonadales</taxon>
        <taxon>Pseudoalteromonadaceae</taxon>
        <taxon>Pseudoalteromonas</taxon>
    </lineage>
</organism>
<feature type="signal peptide" evidence="7">
    <location>
        <begin position="1"/>
        <end position="17"/>
    </location>
</feature>
<dbReference type="InterPro" id="IPR012310">
    <property type="entry name" value="DNA_ligase_ATP-dep_cent"/>
</dbReference>
<dbReference type="PANTHER" id="PTHR47810">
    <property type="entry name" value="DNA LIGASE"/>
    <property type="match status" value="1"/>
</dbReference>
<dbReference type="GO" id="GO:0005524">
    <property type="term" value="F:ATP binding"/>
    <property type="evidence" value="ECO:0007669"/>
    <property type="project" value="InterPro"/>
</dbReference>
<dbReference type="SUPFAM" id="SSF56091">
    <property type="entry name" value="DNA ligase/mRNA capping enzyme, catalytic domain"/>
    <property type="match status" value="1"/>
</dbReference>
<dbReference type="AlphaFoldDB" id="A0A244CUQ9"/>
<keyword evidence="7" id="KW-0732">Signal</keyword>
<dbReference type="GO" id="GO:0006281">
    <property type="term" value="P:DNA repair"/>
    <property type="evidence" value="ECO:0007669"/>
    <property type="project" value="UniProtKB-KW"/>
</dbReference>
<evidence type="ECO:0000313" key="9">
    <source>
        <dbReference type="EMBL" id="OUL59360.1"/>
    </source>
</evidence>